<dbReference type="InterPro" id="IPR013783">
    <property type="entry name" value="Ig-like_fold"/>
</dbReference>
<name>A0A060CWJ1_9BACT</name>
<reference evidence="2" key="1">
    <citation type="journal article" date="2014" name="Microb. Ecol.">
        <title>Phylogenetic and Functional Analysis of Gut Microbiota of a Fungus-Growing Higher Termite: Bacteroidetes from Higher Termites Are a Rich Source of beta-Glucosidase Genes.</title>
        <authorList>
            <person name="Zhang M."/>
            <person name="Liu N."/>
            <person name="Qian C."/>
            <person name="Wang Q."/>
            <person name="Wang Q."/>
            <person name="Long Y."/>
            <person name="Huang Y."/>
            <person name="Zhou Z."/>
            <person name="Yan X."/>
        </authorList>
    </citation>
    <scope>NUCLEOTIDE SEQUENCE</scope>
</reference>
<protein>
    <recommendedName>
        <fullName evidence="1">BACON domain-containing protein</fullName>
    </recommendedName>
</protein>
<feature type="domain" description="BACON" evidence="1">
    <location>
        <begin position="43"/>
        <end position="96"/>
    </location>
</feature>
<accession>A0A060CWJ1</accession>
<organism evidence="2">
    <name type="scientific">uncultured bacterium contig00100(2014)</name>
    <dbReference type="NCBI Taxonomy" id="1465627"/>
    <lineage>
        <taxon>Bacteria</taxon>
        <taxon>environmental samples</taxon>
    </lineage>
</organism>
<sequence length="310" mass="33496">GGKEVPNEPTPKKVKLEVAPALAEFDDKAAEAKTLAVTTDAAAWSIGAAADWYKAEKDGTNKIKITAAPNTGAAREHKLVISAEGADNVEVVVKQAAYEKPKGVHASLKGSQYMVVQLDAQSRELVKDKILYDFAPDNTTKFLYFWNDGNMPAATNPAMNFYGLTEGYVGVARTNAGDWASGGYAVGKDNQWDYTTLNSGEWYFHIAVMGSPDAAYSFGFDLGYKAVGGLEAKLMVGAGTKYPVSLAEWTEIEIPISQWLDAGWKASSFEERLAEKVGADGGSNSMFFVFESPSVSGSQLFWDAAFLYKK</sequence>
<dbReference type="Pfam" id="PF13004">
    <property type="entry name" value="BACON"/>
    <property type="match status" value="1"/>
</dbReference>
<evidence type="ECO:0000259" key="1">
    <source>
        <dbReference type="Pfam" id="PF13004"/>
    </source>
</evidence>
<dbReference type="EMBL" id="KJ095704">
    <property type="protein sequence ID" value="AIA99579.1"/>
    <property type="molecule type" value="Genomic_DNA"/>
</dbReference>
<dbReference type="InterPro" id="IPR024361">
    <property type="entry name" value="BACON"/>
</dbReference>
<feature type="non-terminal residue" evidence="2">
    <location>
        <position position="1"/>
    </location>
</feature>
<dbReference type="AlphaFoldDB" id="A0A060CWJ1"/>
<evidence type="ECO:0000313" key="2">
    <source>
        <dbReference type="EMBL" id="AIA99579.1"/>
    </source>
</evidence>
<dbReference type="Gene3D" id="2.60.40.10">
    <property type="entry name" value="Immunoglobulins"/>
    <property type="match status" value="1"/>
</dbReference>
<proteinExistence type="predicted"/>